<feature type="domain" description="PRMT5 arginine-N-methyltransferase" evidence="8">
    <location>
        <begin position="259"/>
        <end position="424"/>
    </location>
</feature>
<dbReference type="EMBL" id="MPUH01000418">
    <property type="protein sequence ID" value="OMJ80569.1"/>
    <property type="molecule type" value="Genomic_DNA"/>
</dbReference>
<dbReference type="GO" id="GO:0016274">
    <property type="term" value="F:protein-arginine N-methyltransferase activity"/>
    <property type="evidence" value="ECO:0007669"/>
    <property type="project" value="InterPro"/>
</dbReference>
<dbReference type="InterPro" id="IPR025799">
    <property type="entry name" value="Arg_MeTrfase"/>
</dbReference>
<feature type="binding site" evidence="6">
    <location>
        <begin position="294"/>
        <end position="295"/>
    </location>
    <ligand>
        <name>S-adenosyl-L-methionine</name>
        <dbReference type="ChEBI" id="CHEBI:59789"/>
    </ligand>
</feature>
<dbReference type="Gene3D" id="2.70.160.11">
    <property type="entry name" value="Hnrnp arginine n-methyltransferase1"/>
    <property type="match status" value="1"/>
</dbReference>
<dbReference type="InterPro" id="IPR029063">
    <property type="entry name" value="SAM-dependent_MTases_sf"/>
</dbReference>
<evidence type="ECO:0000313" key="11">
    <source>
        <dbReference type="EMBL" id="OMJ80569.1"/>
    </source>
</evidence>
<evidence type="ECO:0000256" key="4">
    <source>
        <dbReference type="PIRNR" id="PIRNR015894"/>
    </source>
</evidence>
<dbReference type="InterPro" id="IPR035248">
    <property type="entry name" value="PRMT5_C"/>
</dbReference>
<reference evidence="11 12" key="1">
    <citation type="submission" date="2016-11" db="EMBL/GenBank/DDBJ databases">
        <title>The macronuclear genome of Stentor coeruleus: a giant cell with tiny introns.</title>
        <authorList>
            <person name="Slabodnick M."/>
            <person name="Ruby J.G."/>
            <person name="Reiff S.B."/>
            <person name="Swart E.C."/>
            <person name="Gosai S."/>
            <person name="Prabakaran S."/>
            <person name="Witkowska E."/>
            <person name="Larue G.E."/>
            <person name="Fisher S."/>
            <person name="Freeman R.M."/>
            <person name="Gunawardena J."/>
            <person name="Chu W."/>
            <person name="Stover N.A."/>
            <person name="Gregory B.D."/>
            <person name="Nowacki M."/>
            <person name="Derisi J."/>
            <person name="Roy S.W."/>
            <person name="Marshall W.F."/>
            <person name="Sood P."/>
        </authorList>
    </citation>
    <scope>NUCLEOTIDE SEQUENCE [LARGE SCALE GENOMIC DNA]</scope>
    <source>
        <strain evidence="11">WM001</strain>
    </source>
</reference>
<evidence type="ECO:0000259" key="8">
    <source>
        <dbReference type="Pfam" id="PF05185"/>
    </source>
</evidence>
<feature type="binding site" evidence="6">
    <location>
        <position position="285"/>
    </location>
    <ligand>
        <name>S-adenosyl-L-methionine</name>
        <dbReference type="ChEBI" id="CHEBI:59789"/>
    </ligand>
</feature>
<dbReference type="OrthoDB" id="1368803at2759"/>
<gene>
    <name evidence="11" type="ORF">SteCoe_19166</name>
</gene>
<dbReference type="Gene3D" id="3.40.50.150">
    <property type="entry name" value="Vaccinia Virus protein VP39"/>
    <property type="match status" value="1"/>
</dbReference>
<dbReference type="SUPFAM" id="SSF53335">
    <property type="entry name" value="S-adenosyl-L-methionine-dependent methyltransferases"/>
    <property type="match status" value="1"/>
</dbReference>
<feature type="domain" description="PRMT5 oligomerisation" evidence="10">
    <location>
        <begin position="428"/>
        <end position="591"/>
    </location>
</feature>
<dbReference type="GO" id="GO:0005634">
    <property type="term" value="C:nucleus"/>
    <property type="evidence" value="ECO:0007669"/>
    <property type="project" value="TreeGrafter"/>
</dbReference>
<evidence type="ECO:0000256" key="7">
    <source>
        <dbReference type="PIRSR" id="PIRSR015894-3"/>
    </source>
</evidence>
<sequence>MFVCKDFPWQLYVGKDYSVNNSLRAELDSSLNKQLDFIRIPLVHPRYSQHHNVKRIQPMTRSDSCLSSQQWNNCIQGKCTSEIDPDHANPEIRAKWENVMMNEIRWGTHLGVNAIILTCPKGQNDNFARILNQYLEKGFYYQKILIQVSNASWEDWNSLRLKCGPSTALGVSLVIDSSLSPWEMQRWFGEPIHTIYLPRGVFINNKDGYPILPKDLQVFVQSLFKLKSNVVIGPCRDPEQIRGYVCYLFKNQPPLSQLQNFSFEFWDVSQIPLQPLMHNLESATYEIFEKDPVKYNLYEEAIYLALKDNPQFSIIMVVGAGRGPIVKAALRASKRASRKTLVYALDKNPNAIVTLYNLLSKKYIGTEWIHENVKVIESDMRYWNPEEKADIIVSELLGSFGDNELEPECLECAKRLLKDTGISIPSKSINYIAPLSTQKNWTNAVTNHNSADTPYVCMPANAFIPVKSVKCFEFEYPSTNTNYNRFYKHSFSIEKPFTVHGFVGYFESILYGNVIMSIKPETHSEDMQSWFPMYFPIKQPIYCYGGNVDIAVWRCSSSEKVWYEWEVVFVKEGQMRANSGIHNTNGKSYWIGKT</sequence>
<evidence type="ECO:0000259" key="10">
    <source>
        <dbReference type="Pfam" id="PF17286"/>
    </source>
</evidence>
<dbReference type="Pfam" id="PF17285">
    <property type="entry name" value="PRMT5_TIM"/>
    <property type="match status" value="1"/>
</dbReference>
<dbReference type="GO" id="GO:0006355">
    <property type="term" value="P:regulation of DNA-templated transcription"/>
    <property type="evidence" value="ECO:0007669"/>
    <property type="project" value="TreeGrafter"/>
</dbReference>
<dbReference type="Gene3D" id="3.20.20.150">
    <property type="entry name" value="Divalent-metal-dependent TIM barrel enzymes"/>
    <property type="match status" value="1"/>
</dbReference>
<keyword evidence="3 4" id="KW-0949">S-adenosyl-L-methionine</keyword>
<organism evidence="11 12">
    <name type="scientific">Stentor coeruleus</name>
    <dbReference type="NCBI Taxonomy" id="5963"/>
    <lineage>
        <taxon>Eukaryota</taxon>
        <taxon>Sar</taxon>
        <taxon>Alveolata</taxon>
        <taxon>Ciliophora</taxon>
        <taxon>Postciliodesmatophora</taxon>
        <taxon>Heterotrichea</taxon>
        <taxon>Heterotrichida</taxon>
        <taxon>Stentoridae</taxon>
        <taxon>Stentor</taxon>
    </lineage>
</organism>
<dbReference type="Pfam" id="PF17286">
    <property type="entry name" value="PRMT5_C"/>
    <property type="match status" value="1"/>
</dbReference>
<name>A0A1R2BUR8_9CILI</name>
<keyword evidence="12" id="KW-1185">Reference proteome</keyword>
<dbReference type="CDD" id="cd02440">
    <property type="entry name" value="AdoMet_MTases"/>
    <property type="match status" value="1"/>
</dbReference>
<evidence type="ECO:0000256" key="2">
    <source>
        <dbReference type="ARBA" id="ARBA00022679"/>
    </source>
</evidence>
<dbReference type="Pfam" id="PF05185">
    <property type="entry name" value="PRMT5"/>
    <property type="match status" value="1"/>
</dbReference>
<dbReference type="Proteomes" id="UP000187209">
    <property type="component" value="Unassembled WGS sequence"/>
</dbReference>
<dbReference type="PANTHER" id="PTHR10738:SF0">
    <property type="entry name" value="PROTEIN ARGININE N-METHYLTRANSFERASE 5"/>
    <property type="match status" value="1"/>
</dbReference>
<accession>A0A1R2BUR8</accession>
<evidence type="ECO:0000256" key="6">
    <source>
        <dbReference type="PIRSR" id="PIRSR015894-2"/>
    </source>
</evidence>
<dbReference type="InterPro" id="IPR035247">
    <property type="entry name" value="PRMT5_TIM"/>
</dbReference>
<dbReference type="GO" id="GO:0005829">
    <property type="term" value="C:cytosol"/>
    <property type="evidence" value="ECO:0007669"/>
    <property type="project" value="TreeGrafter"/>
</dbReference>
<evidence type="ECO:0000259" key="9">
    <source>
        <dbReference type="Pfam" id="PF17285"/>
    </source>
</evidence>
<proteinExistence type="inferred from homology"/>
<feature type="site" description="Critical for specifying symmetric addition of methyl groups" evidence="7">
    <location>
        <position position="288"/>
    </location>
</feature>
<protein>
    <recommendedName>
        <fullName evidence="4">Protein arginine N-methyltransferase</fullName>
    </recommendedName>
</protein>
<dbReference type="InterPro" id="IPR007857">
    <property type="entry name" value="Arg_MeTrfase_PRMT5"/>
</dbReference>
<evidence type="ECO:0000256" key="5">
    <source>
        <dbReference type="PIRSR" id="PIRSR015894-1"/>
    </source>
</evidence>
<feature type="active site" description="Proton donor/acceptor" evidence="5">
    <location>
        <position position="395"/>
    </location>
</feature>
<evidence type="ECO:0000256" key="1">
    <source>
        <dbReference type="ARBA" id="ARBA00022603"/>
    </source>
</evidence>
<comment type="similarity">
    <text evidence="4">Belongs to the class I-like SAM-binding methyltransferase superfamily.</text>
</comment>
<feature type="domain" description="PRMT5 TIM barrel" evidence="9">
    <location>
        <begin position="35"/>
        <end position="234"/>
    </location>
</feature>
<keyword evidence="1 4" id="KW-0489">Methyltransferase</keyword>
<feature type="binding site" evidence="6">
    <location>
        <begin position="379"/>
        <end position="380"/>
    </location>
    <ligand>
        <name>S-adenosyl-L-methionine</name>
        <dbReference type="ChEBI" id="CHEBI:59789"/>
    </ligand>
</feature>
<feature type="active site" description="Proton donor/acceptor" evidence="5">
    <location>
        <position position="404"/>
    </location>
</feature>
<dbReference type="PANTHER" id="PTHR10738">
    <property type="entry name" value="PROTEIN ARGININE N-METHYLTRANSFERASE 5"/>
    <property type="match status" value="1"/>
</dbReference>
<dbReference type="PROSITE" id="PS51678">
    <property type="entry name" value="SAM_MT_PRMT"/>
    <property type="match status" value="1"/>
</dbReference>
<evidence type="ECO:0000313" key="12">
    <source>
        <dbReference type="Proteomes" id="UP000187209"/>
    </source>
</evidence>
<dbReference type="GO" id="GO:0032259">
    <property type="term" value="P:methylation"/>
    <property type="evidence" value="ECO:0007669"/>
    <property type="project" value="UniProtKB-KW"/>
</dbReference>
<comment type="caution">
    <text evidence="11">The sequence shown here is derived from an EMBL/GenBank/DDBJ whole genome shotgun (WGS) entry which is preliminary data.</text>
</comment>
<keyword evidence="2 4" id="KW-0808">Transferase</keyword>
<dbReference type="InterPro" id="IPR035075">
    <property type="entry name" value="PRMT5"/>
</dbReference>
<evidence type="ECO:0000256" key="3">
    <source>
        <dbReference type="ARBA" id="ARBA00022691"/>
    </source>
</evidence>
<dbReference type="AlphaFoldDB" id="A0A1R2BUR8"/>
<dbReference type="PIRSF" id="PIRSF015894">
    <property type="entry name" value="Skb1_MeTrfase"/>
    <property type="match status" value="1"/>
</dbReference>